<dbReference type="Pfam" id="PF05090">
    <property type="entry name" value="HTTM"/>
    <property type="match status" value="1"/>
</dbReference>
<feature type="transmembrane region" description="Helical" evidence="5">
    <location>
        <begin position="275"/>
        <end position="308"/>
    </location>
</feature>
<gene>
    <name evidence="7" type="ORF">QE375_003016</name>
</gene>
<evidence type="ECO:0000313" key="7">
    <source>
        <dbReference type="EMBL" id="MDR6143462.1"/>
    </source>
</evidence>
<organism evidence="7 8">
    <name type="scientific">Microbacterium foliorum</name>
    <dbReference type="NCBI Taxonomy" id="104336"/>
    <lineage>
        <taxon>Bacteria</taxon>
        <taxon>Bacillati</taxon>
        <taxon>Actinomycetota</taxon>
        <taxon>Actinomycetes</taxon>
        <taxon>Micrococcales</taxon>
        <taxon>Microbacteriaceae</taxon>
        <taxon>Microbacterium</taxon>
    </lineage>
</organism>
<evidence type="ECO:0000256" key="3">
    <source>
        <dbReference type="ARBA" id="ARBA00022989"/>
    </source>
</evidence>
<keyword evidence="8" id="KW-1185">Reference proteome</keyword>
<feature type="transmembrane region" description="Helical" evidence="5">
    <location>
        <begin position="29"/>
        <end position="49"/>
    </location>
</feature>
<accession>A0ABU1HTU1</accession>
<keyword evidence="4 5" id="KW-0472">Membrane</keyword>
<evidence type="ECO:0000256" key="4">
    <source>
        <dbReference type="ARBA" id="ARBA00023136"/>
    </source>
</evidence>
<dbReference type="InterPro" id="IPR052964">
    <property type="entry name" value="Sporulation_signal_mat"/>
</dbReference>
<proteinExistence type="predicted"/>
<feature type="transmembrane region" description="Helical" evidence="5">
    <location>
        <begin position="183"/>
        <end position="205"/>
    </location>
</feature>
<evidence type="ECO:0000313" key="8">
    <source>
        <dbReference type="Proteomes" id="UP001249291"/>
    </source>
</evidence>
<keyword evidence="2 5" id="KW-0812">Transmembrane</keyword>
<dbReference type="RefSeq" id="WP_309692546.1">
    <property type="nucleotide sequence ID" value="NZ_JAVIZQ010000001.1"/>
</dbReference>
<keyword evidence="3 5" id="KW-1133">Transmembrane helix</keyword>
<feature type="transmembrane region" description="Helical" evidence="5">
    <location>
        <begin position="248"/>
        <end position="269"/>
    </location>
</feature>
<evidence type="ECO:0000256" key="5">
    <source>
        <dbReference type="SAM" id="Phobius"/>
    </source>
</evidence>
<dbReference type="Proteomes" id="UP001249291">
    <property type="component" value="Unassembled WGS sequence"/>
</dbReference>
<evidence type="ECO:0000259" key="6">
    <source>
        <dbReference type="SMART" id="SM00752"/>
    </source>
</evidence>
<comment type="caution">
    <text evidence="7">The sequence shown here is derived from an EMBL/GenBank/DDBJ whole genome shotgun (WGS) entry which is preliminary data.</text>
</comment>
<feature type="transmembrane region" description="Helical" evidence="5">
    <location>
        <begin position="95"/>
        <end position="122"/>
    </location>
</feature>
<dbReference type="SMART" id="SM00752">
    <property type="entry name" value="HTTM"/>
    <property type="match status" value="1"/>
</dbReference>
<sequence length="330" mass="36815">MSSTSRAPAVPRLALTGRVVQWVTGTEKATYSLSALRILFGTAILWSLITSAADRHYLWGAGSTWVDPAVDRREYPEFLRAMFPKADPGVFDLSYGILVALALLFIAGIATRVVTPLLLLYWVALSTNSVFLTNGGDVAIRIVLLFCVFANLSRHWSIDALWRRRRDVASIYPSSLTRRIPGWARAAAHNTAVLLCGYQVLLIYVNSGMFKLMGDEWLQGSALYYAFQLDVFRVFPPLSDLAGQVTPLVVVGSWLSIWVQLLFPVLMLWKPTRYAALVVIMGMHLGIGLFLGLWPFSLAMIALDLVFVRDASWERAFAWAAARRTVRRTA</sequence>
<comment type="subcellular location">
    <subcellularLocation>
        <location evidence="1">Endomembrane system</location>
        <topology evidence="1">Multi-pass membrane protein</topology>
    </subcellularLocation>
</comment>
<name>A0ABU1HTU1_9MICO</name>
<evidence type="ECO:0000256" key="1">
    <source>
        <dbReference type="ARBA" id="ARBA00004127"/>
    </source>
</evidence>
<dbReference type="InterPro" id="IPR053934">
    <property type="entry name" value="HTTM_dom"/>
</dbReference>
<evidence type="ECO:0000256" key="2">
    <source>
        <dbReference type="ARBA" id="ARBA00022692"/>
    </source>
</evidence>
<dbReference type="InterPro" id="IPR011020">
    <property type="entry name" value="HTTM-like"/>
</dbReference>
<dbReference type="EMBL" id="JAVIZQ010000001">
    <property type="protein sequence ID" value="MDR6143462.1"/>
    <property type="molecule type" value="Genomic_DNA"/>
</dbReference>
<feature type="domain" description="HTTM-like" evidence="6">
    <location>
        <begin position="27"/>
        <end position="313"/>
    </location>
</feature>
<feature type="transmembrane region" description="Helical" evidence="5">
    <location>
        <begin position="142"/>
        <end position="162"/>
    </location>
</feature>
<dbReference type="PANTHER" id="PTHR39535">
    <property type="entry name" value="SPORULATION-DELAYING PROTEIN SDPB"/>
    <property type="match status" value="1"/>
</dbReference>
<protein>
    <recommendedName>
        <fullName evidence="6">HTTM-like domain-containing protein</fullName>
    </recommendedName>
</protein>
<reference evidence="7 8" key="1">
    <citation type="submission" date="2023-08" db="EMBL/GenBank/DDBJ databases">
        <title>Functional and genomic diversity of the sorghum phyllosphere microbiome.</title>
        <authorList>
            <person name="Shade A."/>
        </authorList>
    </citation>
    <scope>NUCLEOTIDE SEQUENCE [LARGE SCALE GENOMIC DNA]</scope>
    <source>
        <strain evidence="7 8">SORGH_AS_0445</strain>
    </source>
</reference>
<dbReference type="PANTHER" id="PTHR39535:SF2">
    <property type="entry name" value="HTTM DOMAIN-CONTAINING PROTEIN"/>
    <property type="match status" value="1"/>
</dbReference>